<evidence type="ECO:0008006" key="4">
    <source>
        <dbReference type="Google" id="ProtNLM"/>
    </source>
</evidence>
<comment type="caution">
    <text evidence="2">The sequence shown here is derived from an EMBL/GenBank/DDBJ whole genome shotgun (WGS) entry which is preliminary data.</text>
</comment>
<feature type="compositionally biased region" description="Polar residues" evidence="1">
    <location>
        <begin position="207"/>
        <end position="217"/>
    </location>
</feature>
<feature type="compositionally biased region" description="Basic and acidic residues" evidence="1">
    <location>
        <begin position="244"/>
        <end position="253"/>
    </location>
</feature>
<organism evidence="2 3">
    <name type="scientific">Daphnia magna</name>
    <dbReference type="NCBI Taxonomy" id="35525"/>
    <lineage>
        <taxon>Eukaryota</taxon>
        <taxon>Metazoa</taxon>
        <taxon>Ecdysozoa</taxon>
        <taxon>Arthropoda</taxon>
        <taxon>Crustacea</taxon>
        <taxon>Branchiopoda</taxon>
        <taxon>Diplostraca</taxon>
        <taxon>Cladocera</taxon>
        <taxon>Anomopoda</taxon>
        <taxon>Daphniidae</taxon>
        <taxon>Daphnia</taxon>
    </lineage>
</organism>
<feature type="compositionally biased region" description="Low complexity" evidence="1">
    <location>
        <begin position="256"/>
        <end position="266"/>
    </location>
</feature>
<name>A0A164K2U6_9CRUS</name>
<gene>
    <name evidence="2" type="ORF">APZ42_034504</name>
</gene>
<protein>
    <recommendedName>
        <fullName evidence="4">Genetic suppressor element 1</fullName>
    </recommendedName>
</protein>
<dbReference type="AlphaFoldDB" id="A0A164K2U6"/>
<proteinExistence type="predicted"/>
<accession>A0A164K2U6</accession>
<feature type="compositionally biased region" description="Polar residues" evidence="1">
    <location>
        <begin position="603"/>
        <end position="612"/>
    </location>
</feature>
<dbReference type="PANTHER" id="PTHR40240:SF1">
    <property type="entry name" value="PLEXUS, ISOFORM A"/>
    <property type="match status" value="1"/>
</dbReference>
<dbReference type="EMBL" id="LRGB01003380">
    <property type="protein sequence ID" value="KZS02897.1"/>
    <property type="molecule type" value="Genomic_DNA"/>
</dbReference>
<feature type="region of interest" description="Disordered" evidence="1">
    <location>
        <begin position="576"/>
        <end position="659"/>
    </location>
</feature>
<feature type="compositionally biased region" description="Polar residues" evidence="1">
    <location>
        <begin position="878"/>
        <end position="903"/>
    </location>
</feature>
<feature type="compositionally biased region" description="Polar residues" evidence="1">
    <location>
        <begin position="156"/>
        <end position="171"/>
    </location>
</feature>
<evidence type="ECO:0000313" key="2">
    <source>
        <dbReference type="EMBL" id="KZS02897.1"/>
    </source>
</evidence>
<feature type="region of interest" description="Disordered" evidence="1">
    <location>
        <begin position="859"/>
        <end position="909"/>
    </location>
</feature>
<keyword evidence="3" id="KW-1185">Reference proteome</keyword>
<dbReference type="OrthoDB" id="8744624at2759"/>
<evidence type="ECO:0000313" key="3">
    <source>
        <dbReference type="Proteomes" id="UP000076858"/>
    </source>
</evidence>
<dbReference type="PANTHER" id="PTHR40240">
    <property type="entry name" value="PLEXUS, ISOFORM A"/>
    <property type="match status" value="1"/>
</dbReference>
<reference evidence="2 3" key="1">
    <citation type="submission" date="2016-03" db="EMBL/GenBank/DDBJ databases">
        <title>EvidentialGene: Evidence-directed Construction of Genes on Genomes.</title>
        <authorList>
            <person name="Gilbert D.G."/>
            <person name="Choi J.-H."/>
            <person name="Mockaitis K."/>
            <person name="Colbourne J."/>
            <person name="Pfrender M."/>
        </authorList>
    </citation>
    <scope>NUCLEOTIDE SEQUENCE [LARGE SCALE GENOMIC DNA]</scope>
    <source>
        <strain evidence="2 3">Xinb3</strain>
        <tissue evidence="2">Complete organism</tissue>
    </source>
</reference>
<dbReference type="STRING" id="35525.A0A164K2U6"/>
<evidence type="ECO:0000256" key="1">
    <source>
        <dbReference type="SAM" id="MobiDB-lite"/>
    </source>
</evidence>
<sequence>MHVLQYLPTTLSLPFLRPEILDGINFSESKPETNMDIYIGKDFKKCIVSNLTPGVCYVCGSPNSATHLLRTKPTSTEPHFPFLEHHEPPVGCELPKSNGAVVVCFVCYSFLHAQWDSHERNNTPHSTRLYWLKRVDQGPYSGSDGQVAEERPTEASPISRTQKVQENASTEVQRDVYHSLKRPRSRSRDMQLDIVGPTHTKMERISPQANISGTCVNENKADRKPEKLDHSGEALDLRSSASVSRERDNERAPSRSSVLSHDSGLSGHLLSDGGSGAVEILDLSMPDKNATTEVCYVCGDEFQKGLLSHIYAKPIQHSPFFPSLMLHPRPSRSRPMDSTGRVQACEICTSYLLQQWHTHQSRSTPHAERHYLLRKRQTPVYDTTTFMCYACSLEYPSSSLRLLYCRPNAENEPYFPYLENVKAPPGASPISPQGMVQVCAICFKAIPQRDKVFNSGESGRRIQPVLPDRRPSPTEIELAAELFCYVCHRISSTSSMKLLCCYPDRRNASPPRIMHFPFLKTLPMPPGPAYFDSNNRTLVCADCFSHFSHQWHIFENDGLALELRHYTLPSAVHRPSLLAPPPRLETRPISPSRTDSALHVSASKISTQSQPVSPGFRPHFMPRNRPVQPTTPNAERRPPSSNRNSPANPSPAPVSVGYDAHQNPAESSIYCFLCGMNSTRSFAHWLNSAPSPTDPVAPYFPYILNYSTSSRAEKLREDGAALVCTFCYHMVHSQWKQYEDAPASKTLQPLTRVYNTNDYACYVCGIATYRKRVRALPVKDFPFLKHHRQPRHSLSIENGQFVVVCLDCFESLRTQSLEYERWGLPVEKRQYNWMAIPPPPEDSNNLSTPLERLLAMEQQNRNKEQASGLPSKARPSLRGQTAESSSGEILNTAPTQCSTSSATAMPEKP</sequence>
<feature type="compositionally biased region" description="Basic and acidic residues" evidence="1">
    <location>
        <begin position="219"/>
        <end position="236"/>
    </location>
</feature>
<feature type="region of interest" description="Disordered" evidence="1">
    <location>
        <begin position="141"/>
        <end position="266"/>
    </location>
</feature>
<dbReference type="Proteomes" id="UP000076858">
    <property type="component" value="Unassembled WGS sequence"/>
</dbReference>